<dbReference type="UniPathway" id="UPA00253">
    <property type="reaction ID" value="UER00600"/>
</dbReference>
<evidence type="ECO:0000313" key="10">
    <source>
        <dbReference type="Proteomes" id="UP000070501"/>
    </source>
</evidence>
<comment type="pathway">
    <text evidence="1">Cofactor biosynthesis; NAD(+) biosynthesis.</text>
</comment>
<protein>
    <submittedName>
        <fullName evidence="9">Uncharacterized protein</fullName>
    </submittedName>
</protein>
<dbReference type="InterPro" id="IPR014729">
    <property type="entry name" value="Rossmann-like_a/b/a_fold"/>
</dbReference>
<dbReference type="GO" id="GO:0005634">
    <property type="term" value="C:nucleus"/>
    <property type="evidence" value="ECO:0007669"/>
    <property type="project" value="TreeGrafter"/>
</dbReference>
<dbReference type="AlphaFoldDB" id="A0A136JJQ1"/>
<dbReference type="PANTHER" id="PTHR31285">
    <property type="entry name" value="NICOTINAMIDE MONONUCLEOTIDE ADENYLYLTRANSFERASE"/>
    <property type="match status" value="1"/>
</dbReference>
<dbReference type="GO" id="GO:0000309">
    <property type="term" value="F:nicotinamide-nucleotide adenylyltransferase activity"/>
    <property type="evidence" value="ECO:0007669"/>
    <property type="project" value="UniProtKB-EC"/>
</dbReference>
<dbReference type="GO" id="GO:0016887">
    <property type="term" value="F:ATP hydrolysis activity"/>
    <property type="evidence" value="ECO:0007669"/>
    <property type="project" value="TreeGrafter"/>
</dbReference>
<accession>A0A136JJQ1</accession>
<dbReference type="EMBL" id="KQ964245">
    <property type="protein sequence ID" value="KXJ97373.1"/>
    <property type="molecule type" value="Genomic_DNA"/>
</dbReference>
<dbReference type="InterPro" id="IPR005248">
    <property type="entry name" value="NadD/NMNAT"/>
</dbReference>
<dbReference type="Proteomes" id="UP000070501">
    <property type="component" value="Unassembled WGS sequence"/>
</dbReference>
<dbReference type="Gene3D" id="3.40.50.620">
    <property type="entry name" value="HUPs"/>
    <property type="match status" value="1"/>
</dbReference>
<keyword evidence="2" id="KW-0662">Pyridine nucleotide biosynthesis</keyword>
<keyword evidence="10" id="KW-1185">Reference proteome</keyword>
<dbReference type="GO" id="GO:0009435">
    <property type="term" value="P:NAD+ biosynthetic process"/>
    <property type="evidence" value="ECO:0007669"/>
    <property type="project" value="UniProtKB-UniPathway"/>
</dbReference>
<keyword evidence="5" id="KW-0547">Nucleotide-binding</keyword>
<evidence type="ECO:0000256" key="3">
    <source>
        <dbReference type="ARBA" id="ARBA00022679"/>
    </source>
</evidence>
<keyword evidence="6" id="KW-0067">ATP-binding</keyword>
<dbReference type="CDD" id="cd02165">
    <property type="entry name" value="NMNAT"/>
    <property type="match status" value="1"/>
</dbReference>
<evidence type="ECO:0000256" key="8">
    <source>
        <dbReference type="ARBA" id="ARBA00049001"/>
    </source>
</evidence>
<evidence type="ECO:0000256" key="5">
    <source>
        <dbReference type="ARBA" id="ARBA00022741"/>
    </source>
</evidence>
<comment type="catalytic activity">
    <reaction evidence="8">
        <text>beta-nicotinamide D-ribonucleotide + ATP + H(+) = diphosphate + NAD(+)</text>
        <dbReference type="Rhea" id="RHEA:21360"/>
        <dbReference type="ChEBI" id="CHEBI:14649"/>
        <dbReference type="ChEBI" id="CHEBI:15378"/>
        <dbReference type="ChEBI" id="CHEBI:30616"/>
        <dbReference type="ChEBI" id="CHEBI:33019"/>
        <dbReference type="ChEBI" id="CHEBI:57540"/>
        <dbReference type="EC" id="2.7.7.1"/>
    </reaction>
</comment>
<keyword evidence="7" id="KW-0520">NAD</keyword>
<dbReference type="OrthoDB" id="5591297at2759"/>
<dbReference type="InParanoid" id="A0A136JJQ1"/>
<evidence type="ECO:0000256" key="2">
    <source>
        <dbReference type="ARBA" id="ARBA00022642"/>
    </source>
</evidence>
<organism evidence="9 10">
    <name type="scientific">Microdochium bolleyi</name>
    <dbReference type="NCBI Taxonomy" id="196109"/>
    <lineage>
        <taxon>Eukaryota</taxon>
        <taxon>Fungi</taxon>
        <taxon>Dikarya</taxon>
        <taxon>Ascomycota</taxon>
        <taxon>Pezizomycotina</taxon>
        <taxon>Sordariomycetes</taxon>
        <taxon>Xylariomycetidae</taxon>
        <taxon>Xylariales</taxon>
        <taxon>Microdochiaceae</taxon>
        <taxon>Microdochium</taxon>
    </lineage>
</organism>
<dbReference type="SUPFAM" id="SSF52374">
    <property type="entry name" value="Nucleotidylyl transferase"/>
    <property type="match status" value="1"/>
</dbReference>
<evidence type="ECO:0000256" key="1">
    <source>
        <dbReference type="ARBA" id="ARBA00004790"/>
    </source>
</evidence>
<keyword evidence="3" id="KW-0808">Transferase</keyword>
<dbReference type="GO" id="GO:0005737">
    <property type="term" value="C:cytoplasm"/>
    <property type="evidence" value="ECO:0007669"/>
    <property type="project" value="TreeGrafter"/>
</dbReference>
<name>A0A136JJQ1_9PEZI</name>
<evidence type="ECO:0000313" key="9">
    <source>
        <dbReference type="EMBL" id="KXJ97373.1"/>
    </source>
</evidence>
<reference evidence="10" key="1">
    <citation type="submission" date="2016-02" db="EMBL/GenBank/DDBJ databases">
        <title>Draft genome sequence of Microdochium bolleyi, a fungal endophyte of beachgrass.</title>
        <authorList>
            <consortium name="DOE Joint Genome Institute"/>
            <person name="David A.S."/>
            <person name="May G."/>
            <person name="Haridas S."/>
            <person name="Lim J."/>
            <person name="Wang M."/>
            <person name="Labutti K."/>
            <person name="Lipzen A."/>
            <person name="Barry K."/>
            <person name="Grigoriev I.V."/>
        </authorList>
    </citation>
    <scope>NUCLEOTIDE SEQUENCE [LARGE SCALE GENOMIC DNA]</scope>
    <source>
        <strain evidence="10">J235TASD1</strain>
    </source>
</reference>
<evidence type="ECO:0000256" key="6">
    <source>
        <dbReference type="ARBA" id="ARBA00022840"/>
    </source>
</evidence>
<dbReference type="STRING" id="196109.A0A136JJQ1"/>
<sequence>MQMESDSMARATIRSKILPFFTTALQTYQSSSQTFAVLCSIPSATHGELAPPSPPSPPRSLLVLDSSFNPPTVAHGRMVLSALRDHKYKESSRVLLLLAINNADKAPQPAAFPQRLAMMHILADDLLSRAAQLGSACSGVDIAVTTEPYFHNKSAAVRDSGFYHHYNAQTPKEHRHQTEQIYLTGFDTLIRIFNAKYYPGEAMSSVLDPFFAHSSLRVTMRTDANWGDAEEQKAYLDGLGRGGKLDEMGGRKEWVEKIEMTPGREEGEDVVSSTKVRDAVQSKDWDGLSSLTSPAVAEWVRDHELYACGNK</sequence>
<proteinExistence type="predicted"/>
<evidence type="ECO:0000256" key="4">
    <source>
        <dbReference type="ARBA" id="ARBA00022695"/>
    </source>
</evidence>
<keyword evidence="4" id="KW-0548">Nucleotidyltransferase</keyword>
<dbReference type="FunCoup" id="A0A136JJQ1">
    <property type="interactions" value="42"/>
</dbReference>
<gene>
    <name evidence="9" type="ORF">Micbo1qcDRAFT_156220</name>
</gene>
<dbReference type="PANTHER" id="PTHR31285:SF0">
    <property type="entry name" value="NICOTINAMIDE MONONUCLEOTIDE ADENYLYLTRANSFERASE"/>
    <property type="match status" value="1"/>
</dbReference>
<evidence type="ECO:0000256" key="7">
    <source>
        <dbReference type="ARBA" id="ARBA00023027"/>
    </source>
</evidence>
<dbReference type="GO" id="GO:0005524">
    <property type="term" value="F:ATP binding"/>
    <property type="evidence" value="ECO:0007669"/>
    <property type="project" value="UniProtKB-KW"/>
</dbReference>